<evidence type="ECO:0000256" key="1">
    <source>
        <dbReference type="ARBA" id="ARBA00022723"/>
    </source>
</evidence>
<reference evidence="5 6" key="1">
    <citation type="journal article" date="2020" name="Nat. Food">
        <title>A phased Vanilla planifolia genome enables genetic improvement of flavour and production.</title>
        <authorList>
            <person name="Hasing T."/>
            <person name="Tang H."/>
            <person name="Brym M."/>
            <person name="Khazi F."/>
            <person name="Huang T."/>
            <person name="Chambers A.H."/>
        </authorList>
    </citation>
    <scope>NUCLEOTIDE SEQUENCE [LARGE SCALE GENOMIC DNA]</scope>
    <source>
        <tissue evidence="5">Leaf</tissue>
    </source>
</reference>
<dbReference type="Proteomes" id="UP000639772">
    <property type="component" value="Unassembled WGS sequence"/>
</dbReference>
<dbReference type="AlphaFoldDB" id="A0A835V650"/>
<organism evidence="5 6">
    <name type="scientific">Vanilla planifolia</name>
    <name type="common">Vanilla</name>
    <dbReference type="NCBI Taxonomy" id="51239"/>
    <lineage>
        <taxon>Eukaryota</taxon>
        <taxon>Viridiplantae</taxon>
        <taxon>Streptophyta</taxon>
        <taxon>Embryophyta</taxon>
        <taxon>Tracheophyta</taxon>
        <taxon>Spermatophyta</taxon>
        <taxon>Magnoliopsida</taxon>
        <taxon>Liliopsida</taxon>
        <taxon>Asparagales</taxon>
        <taxon>Orchidaceae</taxon>
        <taxon>Vanilloideae</taxon>
        <taxon>Vanilleae</taxon>
        <taxon>Vanilla</taxon>
    </lineage>
</organism>
<dbReference type="InterPro" id="IPR052138">
    <property type="entry name" value="GATA_ZnFinger_Domain"/>
</dbReference>
<accession>A0A835V650</accession>
<keyword evidence="4" id="KW-0472">Membrane</keyword>
<evidence type="ECO:0000256" key="3">
    <source>
        <dbReference type="ARBA" id="ARBA00022833"/>
    </source>
</evidence>
<keyword evidence="3" id="KW-0862">Zinc</keyword>
<evidence type="ECO:0000313" key="5">
    <source>
        <dbReference type="EMBL" id="KAG0486832.1"/>
    </source>
</evidence>
<dbReference type="GO" id="GO:0008270">
    <property type="term" value="F:zinc ion binding"/>
    <property type="evidence" value="ECO:0007669"/>
    <property type="project" value="UniProtKB-KW"/>
</dbReference>
<keyword evidence="4" id="KW-1133">Transmembrane helix</keyword>
<gene>
    <name evidence="5" type="ORF">HPP92_008927</name>
</gene>
<dbReference type="EMBL" id="JADCNM010000004">
    <property type="protein sequence ID" value="KAG0486832.1"/>
    <property type="molecule type" value="Genomic_DNA"/>
</dbReference>
<dbReference type="PANTHER" id="PTHR47255">
    <property type="entry name" value="GATA TRANSCRIPTION FACTOR 22-RELATED"/>
    <property type="match status" value="1"/>
</dbReference>
<proteinExistence type="predicted"/>
<dbReference type="PANTHER" id="PTHR47255:SF4">
    <property type="entry name" value="GATA ZINC FINGER DOMAIN-CONTAINING PROTEIN 12"/>
    <property type="match status" value="1"/>
</dbReference>
<keyword evidence="4" id="KW-0812">Transmembrane</keyword>
<keyword evidence="1" id="KW-0479">Metal-binding</keyword>
<comment type="caution">
    <text evidence="5">The sequence shown here is derived from an EMBL/GenBank/DDBJ whole genome shotgun (WGS) entry which is preliminary data.</text>
</comment>
<keyword evidence="2" id="KW-0863">Zinc-finger</keyword>
<sequence length="142" mass="15999">MEKWTSRSQGTFYTNSNPDESYFSSSSFFTFWFLIWWCKSLCNACGIRQMKARRAIAVASAKATSCMIVRKEKKCDVGYSVPYKKRYKFSHDGDANLQNMGFKDPLIDLNSTSAAAFHPSFPQDDKDAAILLMTLSCGVING</sequence>
<evidence type="ECO:0000313" key="6">
    <source>
        <dbReference type="Proteomes" id="UP000639772"/>
    </source>
</evidence>
<evidence type="ECO:0000256" key="4">
    <source>
        <dbReference type="SAM" id="Phobius"/>
    </source>
</evidence>
<protein>
    <submittedName>
        <fullName evidence="5">Uncharacterized protein</fullName>
    </submittedName>
</protein>
<evidence type="ECO:0000256" key="2">
    <source>
        <dbReference type="ARBA" id="ARBA00022771"/>
    </source>
</evidence>
<name>A0A835V650_VANPL</name>
<feature type="transmembrane region" description="Helical" evidence="4">
    <location>
        <begin position="22"/>
        <end position="44"/>
    </location>
</feature>